<comment type="subcellular location">
    <subcellularLocation>
        <location evidence="1">Cytoplasm</location>
    </subcellularLocation>
</comment>
<keyword evidence="3" id="KW-0963">Cytoplasm</keyword>
<dbReference type="GO" id="GO:0008013">
    <property type="term" value="F:beta-catenin binding"/>
    <property type="evidence" value="ECO:0007669"/>
    <property type="project" value="TreeGrafter"/>
</dbReference>
<name>A0A7K6G9L0_9PASS</name>
<dbReference type="Proteomes" id="UP000564407">
    <property type="component" value="Unassembled WGS sequence"/>
</dbReference>
<organism evidence="4 5">
    <name type="scientific">Malurus elegans</name>
    <name type="common">Red-winged fairywren</name>
    <dbReference type="NCBI Taxonomy" id="720584"/>
    <lineage>
        <taxon>Eukaryota</taxon>
        <taxon>Metazoa</taxon>
        <taxon>Chordata</taxon>
        <taxon>Craniata</taxon>
        <taxon>Vertebrata</taxon>
        <taxon>Euteleostomi</taxon>
        <taxon>Archelosauria</taxon>
        <taxon>Archosauria</taxon>
        <taxon>Dinosauria</taxon>
        <taxon>Saurischia</taxon>
        <taxon>Theropoda</taxon>
        <taxon>Coelurosauria</taxon>
        <taxon>Aves</taxon>
        <taxon>Neognathae</taxon>
        <taxon>Neoaves</taxon>
        <taxon>Telluraves</taxon>
        <taxon>Australaves</taxon>
        <taxon>Passeriformes</taxon>
        <taxon>Meliphagoidea</taxon>
        <taxon>Maluridae</taxon>
        <taxon>Malurus</taxon>
    </lineage>
</organism>
<dbReference type="AlphaFoldDB" id="A0A7K6G9L0"/>
<dbReference type="GO" id="GO:0051015">
    <property type="term" value="F:actin filament binding"/>
    <property type="evidence" value="ECO:0007669"/>
    <property type="project" value="InterPro"/>
</dbReference>
<dbReference type="Pfam" id="PF01044">
    <property type="entry name" value="Vinculin"/>
    <property type="match status" value="1"/>
</dbReference>
<feature type="non-terminal residue" evidence="4">
    <location>
        <position position="1055"/>
    </location>
</feature>
<dbReference type="InterPro" id="IPR006077">
    <property type="entry name" value="Vinculin/catenin"/>
</dbReference>
<feature type="non-terminal residue" evidence="4">
    <location>
        <position position="1"/>
    </location>
</feature>
<protein>
    <submittedName>
        <fullName evidence="4">CTNA2 protein</fullName>
    </submittedName>
</protein>
<dbReference type="GO" id="GO:0016477">
    <property type="term" value="P:cell migration"/>
    <property type="evidence" value="ECO:0007669"/>
    <property type="project" value="TreeGrafter"/>
</dbReference>
<reference evidence="4 5" key="1">
    <citation type="submission" date="2019-09" db="EMBL/GenBank/DDBJ databases">
        <title>Bird 10,000 Genomes (B10K) Project - Family phase.</title>
        <authorList>
            <person name="Zhang G."/>
        </authorList>
    </citation>
    <scope>NUCLEOTIDE SEQUENCE [LARGE SCALE GENOMIC DNA]</scope>
    <source>
        <strain evidence="4">B10K-DU-029-44</strain>
        <tissue evidence="4">Heart</tissue>
    </source>
</reference>
<dbReference type="Gene3D" id="1.20.120.230">
    <property type="entry name" value="Alpha-catenin/vinculin-like"/>
    <property type="match status" value="2"/>
</dbReference>
<evidence type="ECO:0000256" key="1">
    <source>
        <dbReference type="ARBA" id="ARBA00004496"/>
    </source>
</evidence>
<dbReference type="SUPFAM" id="SSF47220">
    <property type="entry name" value="alpha-catenin/vinculin-like"/>
    <property type="match status" value="1"/>
</dbReference>
<dbReference type="PANTHER" id="PTHR18914:SF30">
    <property type="entry name" value="VINCULIN_ALPHA-CATENIN FAMILY MEMBER 1"/>
    <property type="match status" value="1"/>
</dbReference>
<dbReference type="GO" id="GO:0098609">
    <property type="term" value="P:cell-cell adhesion"/>
    <property type="evidence" value="ECO:0007669"/>
    <property type="project" value="TreeGrafter"/>
</dbReference>
<dbReference type="GO" id="GO:0016342">
    <property type="term" value="C:catenin complex"/>
    <property type="evidence" value="ECO:0007669"/>
    <property type="project" value="TreeGrafter"/>
</dbReference>
<dbReference type="EMBL" id="VZRP01002516">
    <property type="protein sequence ID" value="NWV59993.1"/>
    <property type="molecule type" value="Genomic_DNA"/>
</dbReference>
<evidence type="ECO:0000313" key="5">
    <source>
        <dbReference type="Proteomes" id="UP000564407"/>
    </source>
</evidence>
<dbReference type="GO" id="GO:0005737">
    <property type="term" value="C:cytoplasm"/>
    <property type="evidence" value="ECO:0007669"/>
    <property type="project" value="UniProtKB-SubCell"/>
</dbReference>
<dbReference type="GO" id="GO:0005912">
    <property type="term" value="C:adherens junction"/>
    <property type="evidence" value="ECO:0007669"/>
    <property type="project" value="TreeGrafter"/>
</dbReference>
<sequence length="1055" mass="116090">TGAANWLLECLSVLQDAQDTPGLLAAFQAFSEAMLLLSSLAVKHLQELGDCPGWKSLAQTLQLLHKCVPLIHAAKHSTLTHSKDCQADLSQESIFQLTERTIRELLSLLVEPRDRSGIFSQQVSRLLALLSHPDPLRLSEGGFSSHLEAIILHGMLLAESSRLDLQLELVECCWALLQLRRSICSHMSQREEQPGHGLEQECHSMREQLENLDRAMLRATLCQILDGFFEEKEPLRQLVEGALSLAGCSGCFPAGPGGILRKLQPLIATFFTKAQQMLQAANLVLARCTKAQTAREIQEGVKHLQSLLANLPSLLMETSGNTMEQLQALCCAWARATSSLLHCFEKTISMREFLELSILELAKHKEWCEAALGHGDPEGFSWHAAHLMGWARWVVGATTRHVDRGTDPIFRNGLLVWVEQLANSMLELGAVTALLPRRFSCLQSRDAFSHAVSHLMDSALHVQAGLDGSNHPEILSPLREQVRSIKVEKGLKLSPCHAGTQTSTEEAAFQGDIQSHPSSPPMNLHLDPCKGNTHPVITALLEASQAGDTDTVRAACSILLELSDGCVEAVREALPVAERPQLQVLEQHQDIAALTQQIISLAVEMAPRQLHAPGRLLQMALSLSGRIWETQECLAAVAGSWNGLAQQVLGFILSGDFPRGKQALDETMLGFGGAVQLAGDIANTICHKENPNPSDVRESFLQLQAKFFHAQLNTKVFLEKSASFRESCALEKAVLELHSVRWAIGMCVLLDAMDQFVGRDVLFLRELSRAMRNKVGPRSLLAAVAENSLRLQEAARLSYLSCPGGCNAREILVLREEIQVLMEALLDVSNTLLLSPLPTASLASRFELLQRDVALRAKALLLHLERVNMEQLQLIQDVLGAALSTLSQEERERSKEAFEEKANQIMADVQWVRNTLRDALEASTQLPSQPNLLSMADHLLLLTADVVESTRQHCQSHQDAGNPCQDTGNPHLDSVVWYWAAKAHYLVTQLRVIHDIDRDILRRLMECLQRKCLPRSLNGTATLSPAPEPTKAAGIHPCRSGGASGAVQEVAELVQ</sequence>
<comment type="similarity">
    <text evidence="2">Belongs to the vinculin/alpha-catenin family.</text>
</comment>
<evidence type="ECO:0000313" key="4">
    <source>
        <dbReference type="EMBL" id="NWV59993.1"/>
    </source>
</evidence>
<evidence type="ECO:0000256" key="2">
    <source>
        <dbReference type="ARBA" id="ARBA00008376"/>
    </source>
</evidence>
<keyword evidence="5" id="KW-1185">Reference proteome</keyword>
<comment type="caution">
    <text evidence="4">The sequence shown here is derived from an EMBL/GenBank/DDBJ whole genome shotgun (WGS) entry which is preliminary data.</text>
</comment>
<dbReference type="Gene3D" id="1.20.120.810">
    <property type="entry name" value="Vinculin, Vh2 four-helix bundle"/>
    <property type="match status" value="1"/>
</dbReference>
<evidence type="ECO:0000256" key="3">
    <source>
        <dbReference type="ARBA" id="ARBA00022490"/>
    </source>
</evidence>
<dbReference type="PANTHER" id="PTHR18914">
    <property type="entry name" value="ALPHA CATENIN"/>
    <property type="match status" value="1"/>
</dbReference>
<gene>
    <name evidence="4" type="primary">Ctnna2_0</name>
    <name evidence="4" type="ORF">MALELE_R04357</name>
</gene>
<proteinExistence type="inferred from homology"/>
<accession>A0A7K6G9L0</accession>
<dbReference type="InterPro" id="IPR036723">
    <property type="entry name" value="Alpha-catenin/vinculin-like_sf"/>
</dbReference>